<dbReference type="SUPFAM" id="SSF51306">
    <property type="entry name" value="LexA/Signal peptidase"/>
    <property type="match status" value="1"/>
</dbReference>
<dbReference type="InterPro" id="IPR010982">
    <property type="entry name" value="Lambda_DNA-bd_dom_sf"/>
</dbReference>
<name>A0AAN4C9D6_PROMI</name>
<dbReference type="PROSITE" id="PS50943">
    <property type="entry name" value="HTH_CROC1"/>
    <property type="match status" value="1"/>
</dbReference>
<dbReference type="InterPro" id="IPR036286">
    <property type="entry name" value="LexA/Signal_pep-like_sf"/>
</dbReference>
<evidence type="ECO:0000259" key="2">
    <source>
        <dbReference type="PROSITE" id="PS50943"/>
    </source>
</evidence>
<dbReference type="SUPFAM" id="SSF47413">
    <property type="entry name" value="lambda repressor-like DNA-binding domains"/>
    <property type="match status" value="1"/>
</dbReference>
<dbReference type="InterPro" id="IPR001387">
    <property type="entry name" value="Cro/C1-type_HTH"/>
</dbReference>
<dbReference type="RefSeq" id="WP_088206742.1">
    <property type="nucleotide sequence ID" value="NZ_CP021852.1"/>
</dbReference>
<dbReference type="Proteomes" id="UP001171165">
    <property type="component" value="Unassembled WGS sequence"/>
</dbReference>
<reference evidence="3" key="1">
    <citation type="submission" date="2023-06" db="EMBL/GenBank/DDBJ databases">
        <authorList>
            <consortium name="Clinical and Environmental Microbiology Branch: Whole genome sequencing antimicrobial resistance pathogens in the healthcare setting"/>
        </authorList>
    </citation>
    <scope>NUCLEOTIDE SEQUENCE</scope>
    <source>
        <strain evidence="3">Microbial</strain>
    </source>
</reference>
<dbReference type="SMART" id="SM00530">
    <property type="entry name" value="HTH_XRE"/>
    <property type="match status" value="1"/>
</dbReference>
<gene>
    <name evidence="3" type="ORF">PW210_001145</name>
</gene>
<proteinExistence type="predicted"/>
<dbReference type="Gene3D" id="2.10.109.10">
    <property type="entry name" value="Umud Fragment, subunit A"/>
    <property type="match status" value="1"/>
</dbReference>
<dbReference type="AlphaFoldDB" id="A0AAN4C9D6"/>
<feature type="domain" description="HTH cro/C1-type" evidence="2">
    <location>
        <begin position="12"/>
        <end position="66"/>
    </location>
</feature>
<dbReference type="Gene3D" id="1.10.260.40">
    <property type="entry name" value="lambda repressor-like DNA-binding domains"/>
    <property type="match status" value="1"/>
</dbReference>
<keyword evidence="1" id="KW-0238">DNA-binding</keyword>
<dbReference type="PANTHER" id="PTHR46558">
    <property type="entry name" value="TRACRIPTIONAL REGULATORY PROTEIN-RELATED-RELATED"/>
    <property type="match status" value="1"/>
</dbReference>
<evidence type="ECO:0000313" key="3">
    <source>
        <dbReference type="EMBL" id="EKW9775345.1"/>
    </source>
</evidence>
<dbReference type="Pfam" id="PF01381">
    <property type="entry name" value="HTH_3"/>
    <property type="match status" value="1"/>
</dbReference>
<dbReference type="EMBL" id="ABKSPD020000003">
    <property type="protein sequence ID" value="EKW9775345.1"/>
    <property type="molecule type" value="Genomic_DNA"/>
</dbReference>
<evidence type="ECO:0000313" key="4">
    <source>
        <dbReference type="Proteomes" id="UP001171165"/>
    </source>
</evidence>
<organism evidence="3 4">
    <name type="scientific">Proteus mirabilis</name>
    <dbReference type="NCBI Taxonomy" id="584"/>
    <lineage>
        <taxon>Bacteria</taxon>
        <taxon>Pseudomonadati</taxon>
        <taxon>Pseudomonadota</taxon>
        <taxon>Gammaproteobacteria</taxon>
        <taxon>Enterobacterales</taxon>
        <taxon>Morganellaceae</taxon>
        <taxon>Proteus</taxon>
    </lineage>
</organism>
<comment type="caution">
    <text evidence="3">The sequence shown here is derived from an EMBL/GenBank/DDBJ whole genome shotgun (WGS) entry which is preliminary data.</text>
</comment>
<evidence type="ECO:0000256" key="1">
    <source>
        <dbReference type="ARBA" id="ARBA00023125"/>
    </source>
</evidence>
<dbReference type="GO" id="GO:0003677">
    <property type="term" value="F:DNA binding"/>
    <property type="evidence" value="ECO:0007669"/>
    <property type="project" value="UniProtKB-KW"/>
</dbReference>
<dbReference type="PANTHER" id="PTHR46558:SF11">
    <property type="entry name" value="HTH-TYPE TRANSCRIPTIONAL REGULATOR XRE"/>
    <property type="match status" value="1"/>
</dbReference>
<accession>A0AAN4C9D6</accession>
<protein>
    <submittedName>
        <fullName evidence="3">Helix-turn-helix domain-containing protein</fullName>
    </submittedName>
</protein>
<sequence>MSQHEDGFPQRLLSERSRQNLTQQELANMVGISQRQIAAYEAGESKPRIGTLMKLANALDVSFIWLASHSIDIGDIKVIGMKDKPADRDAISIPLIDIDKVIPWLRNEMYRESIQEYISIGGNVNPGSFAVIQKDSAMSHISKEGFSFPIGSIVIFDRQKSPAKDGDFVLVIINHKWSVFRQIFIGSNECNLIPLDNRHPVEKISTESIEKCKNLVIPAVKVIFDLPALHRDNDTSK</sequence>
<dbReference type="CDD" id="cd00093">
    <property type="entry name" value="HTH_XRE"/>
    <property type="match status" value="1"/>
</dbReference>